<feature type="domain" description="PDZ" evidence="2">
    <location>
        <begin position="144"/>
        <end position="224"/>
    </location>
</feature>
<keyword evidence="4" id="KW-1185">Reference proteome</keyword>
<dbReference type="PROSITE" id="PS50106">
    <property type="entry name" value="PDZ"/>
    <property type="match status" value="1"/>
</dbReference>
<evidence type="ECO:0000313" key="4">
    <source>
        <dbReference type="Proteomes" id="UP000749040"/>
    </source>
</evidence>
<evidence type="ECO:0000256" key="1">
    <source>
        <dbReference type="SAM" id="SignalP"/>
    </source>
</evidence>
<protein>
    <submittedName>
        <fullName evidence="3">PDZ domain-containing protein</fullName>
    </submittedName>
</protein>
<comment type="caution">
    <text evidence="3">The sequence shown here is derived from an EMBL/GenBank/DDBJ whole genome shotgun (WGS) entry which is preliminary data.</text>
</comment>
<dbReference type="InterPro" id="IPR001478">
    <property type="entry name" value="PDZ"/>
</dbReference>
<feature type="chain" id="PRO_5045919391" evidence="1">
    <location>
        <begin position="20"/>
        <end position="234"/>
    </location>
</feature>
<dbReference type="SUPFAM" id="SSF50156">
    <property type="entry name" value="PDZ domain-like"/>
    <property type="match status" value="1"/>
</dbReference>
<evidence type="ECO:0000259" key="2">
    <source>
        <dbReference type="PROSITE" id="PS50106"/>
    </source>
</evidence>
<sequence>MAAAIGAALLAGTTPAAFASSPVTRTSAVRAVTPQQNVPTLDAPGPAQTVTYGADGITRRHFSRITVQAPPNTRITALDPNCVGWTCPVTIAPDGKSATADFPSGNWIWIYPFHVGLAAEGDAPLSGGTYSGTFSLDGDTQPLTVNISPGTQGAISAFLTDTPIGGSYVNFVLPGSNTAQSGLQVGDIITAVDGRPTSNTAAVNNDITGRRAGTAVPITVFRGGSTLNLQLVLD</sequence>
<dbReference type="Gene3D" id="2.30.42.10">
    <property type="match status" value="1"/>
</dbReference>
<dbReference type="InterPro" id="IPR036034">
    <property type="entry name" value="PDZ_sf"/>
</dbReference>
<dbReference type="EMBL" id="JADKYB010000031">
    <property type="protein sequence ID" value="MBM9510129.1"/>
    <property type="molecule type" value="Genomic_DNA"/>
</dbReference>
<gene>
    <name evidence="3" type="ORF">ITX44_37345</name>
</gene>
<proteinExistence type="predicted"/>
<feature type="signal peptide" evidence="1">
    <location>
        <begin position="1"/>
        <end position="19"/>
    </location>
</feature>
<organism evidence="3 4">
    <name type="scientific">Actinacidiphila acididurans</name>
    <dbReference type="NCBI Taxonomy" id="2784346"/>
    <lineage>
        <taxon>Bacteria</taxon>
        <taxon>Bacillati</taxon>
        <taxon>Actinomycetota</taxon>
        <taxon>Actinomycetes</taxon>
        <taxon>Kitasatosporales</taxon>
        <taxon>Streptomycetaceae</taxon>
        <taxon>Actinacidiphila</taxon>
    </lineage>
</organism>
<accession>A0ABS2U3G5</accession>
<dbReference type="Pfam" id="PF13180">
    <property type="entry name" value="PDZ_2"/>
    <property type="match status" value="1"/>
</dbReference>
<dbReference type="RefSeq" id="WP_205363829.1">
    <property type="nucleotide sequence ID" value="NZ_JADKYB010000031.1"/>
</dbReference>
<name>A0ABS2U3G5_9ACTN</name>
<keyword evidence="1" id="KW-0732">Signal</keyword>
<evidence type="ECO:0000313" key="3">
    <source>
        <dbReference type="EMBL" id="MBM9510129.1"/>
    </source>
</evidence>
<reference evidence="3 4" key="1">
    <citation type="submission" date="2021-01" db="EMBL/GenBank/DDBJ databases">
        <title>Streptomyces acididurans sp. nov., isolated from a peat swamp forest soil.</title>
        <authorList>
            <person name="Chantavorakit T."/>
            <person name="Duangmal K."/>
        </authorList>
    </citation>
    <scope>NUCLEOTIDE SEQUENCE [LARGE SCALE GENOMIC DNA]</scope>
    <source>
        <strain evidence="3 4">KK5PA1</strain>
    </source>
</reference>
<dbReference type="Proteomes" id="UP000749040">
    <property type="component" value="Unassembled WGS sequence"/>
</dbReference>
<dbReference type="SMART" id="SM00228">
    <property type="entry name" value="PDZ"/>
    <property type="match status" value="1"/>
</dbReference>